<evidence type="ECO:0000256" key="1">
    <source>
        <dbReference type="SAM" id="MobiDB-lite"/>
    </source>
</evidence>
<dbReference type="EMBL" id="JBEDUW010000002">
    <property type="protein sequence ID" value="KAK9945772.1"/>
    <property type="molecule type" value="Genomic_DNA"/>
</dbReference>
<dbReference type="AlphaFoldDB" id="A0AAW1YAR0"/>
<evidence type="ECO:0000313" key="3">
    <source>
        <dbReference type="Proteomes" id="UP001457282"/>
    </source>
</evidence>
<comment type="caution">
    <text evidence="2">The sequence shown here is derived from an EMBL/GenBank/DDBJ whole genome shotgun (WGS) entry which is preliminary data.</text>
</comment>
<evidence type="ECO:0000313" key="2">
    <source>
        <dbReference type="EMBL" id="KAK9945772.1"/>
    </source>
</evidence>
<accession>A0AAW1YAR0</accession>
<keyword evidence="3" id="KW-1185">Reference proteome</keyword>
<reference evidence="2 3" key="1">
    <citation type="journal article" date="2023" name="G3 (Bethesda)">
        <title>A chromosome-length genome assembly and annotation of blackberry (Rubus argutus, cv. 'Hillquist').</title>
        <authorList>
            <person name="Bruna T."/>
            <person name="Aryal R."/>
            <person name="Dudchenko O."/>
            <person name="Sargent D.J."/>
            <person name="Mead D."/>
            <person name="Buti M."/>
            <person name="Cavallini A."/>
            <person name="Hytonen T."/>
            <person name="Andres J."/>
            <person name="Pham M."/>
            <person name="Weisz D."/>
            <person name="Mascagni F."/>
            <person name="Usai G."/>
            <person name="Natali L."/>
            <person name="Bassil N."/>
            <person name="Fernandez G.E."/>
            <person name="Lomsadze A."/>
            <person name="Armour M."/>
            <person name="Olukolu B."/>
            <person name="Poorten T."/>
            <person name="Britton C."/>
            <person name="Davik J."/>
            <person name="Ashrafi H."/>
            <person name="Aiden E.L."/>
            <person name="Borodovsky M."/>
            <person name="Worthington M."/>
        </authorList>
    </citation>
    <scope>NUCLEOTIDE SEQUENCE [LARGE SCALE GENOMIC DNA]</scope>
    <source>
        <strain evidence="2">PI 553951</strain>
    </source>
</reference>
<organism evidence="2 3">
    <name type="scientific">Rubus argutus</name>
    <name type="common">Southern blackberry</name>
    <dbReference type="NCBI Taxonomy" id="59490"/>
    <lineage>
        <taxon>Eukaryota</taxon>
        <taxon>Viridiplantae</taxon>
        <taxon>Streptophyta</taxon>
        <taxon>Embryophyta</taxon>
        <taxon>Tracheophyta</taxon>
        <taxon>Spermatophyta</taxon>
        <taxon>Magnoliopsida</taxon>
        <taxon>eudicotyledons</taxon>
        <taxon>Gunneridae</taxon>
        <taxon>Pentapetalae</taxon>
        <taxon>rosids</taxon>
        <taxon>fabids</taxon>
        <taxon>Rosales</taxon>
        <taxon>Rosaceae</taxon>
        <taxon>Rosoideae</taxon>
        <taxon>Rosoideae incertae sedis</taxon>
        <taxon>Rubus</taxon>
    </lineage>
</organism>
<name>A0AAW1YAR0_RUBAR</name>
<feature type="region of interest" description="Disordered" evidence="1">
    <location>
        <begin position="1"/>
        <end position="89"/>
    </location>
</feature>
<gene>
    <name evidence="2" type="ORF">M0R45_011271</name>
</gene>
<protein>
    <submittedName>
        <fullName evidence="2">Uncharacterized protein</fullName>
    </submittedName>
</protein>
<feature type="compositionally biased region" description="Low complexity" evidence="1">
    <location>
        <begin position="57"/>
        <end position="66"/>
    </location>
</feature>
<feature type="compositionally biased region" description="Low complexity" evidence="1">
    <location>
        <begin position="10"/>
        <end position="36"/>
    </location>
</feature>
<sequence length="210" mass="23542">MDGQKSQAKLTRTQSSLLRSSPTIRSSIHSLHSMSSVTEEDAITAQQQYDEEEQKPKNSSSKLLPSGPVRLREPVRTGSTTNSSPWPLSLSSPLQLLRVLLLLLPQERGDSDFREPIAGSGLRRGHAFLGQQEQGPDPPQRLGHETLVGREIEAVPNLQDPQQQQQARPVVHRVRPEPEQDPKGAQNHPRRGRVLQQWRFLRGRVSQGEE</sequence>
<feature type="compositionally biased region" description="Low complexity" evidence="1">
    <location>
        <begin position="159"/>
        <end position="169"/>
    </location>
</feature>
<dbReference type="Proteomes" id="UP001457282">
    <property type="component" value="Unassembled WGS sequence"/>
</dbReference>
<feature type="region of interest" description="Disordered" evidence="1">
    <location>
        <begin position="155"/>
        <end position="196"/>
    </location>
</feature>
<proteinExistence type="predicted"/>